<reference evidence="2" key="1">
    <citation type="journal article" date="2019" name="Int. J. Syst. Evol. Microbiol.">
        <title>The Global Catalogue of Microorganisms (GCM) 10K type strain sequencing project: providing services to taxonomists for standard genome sequencing and annotation.</title>
        <authorList>
            <consortium name="The Broad Institute Genomics Platform"/>
            <consortium name="The Broad Institute Genome Sequencing Center for Infectious Disease"/>
            <person name="Wu L."/>
            <person name="Ma J."/>
        </authorList>
    </citation>
    <scope>NUCLEOTIDE SEQUENCE [LARGE SCALE GENOMIC DNA]</scope>
    <source>
        <strain evidence="2">TISTR 1906</strain>
    </source>
</reference>
<accession>A0ABW5UP69</accession>
<comment type="caution">
    <text evidence="1">The sequence shown here is derived from an EMBL/GenBank/DDBJ whole genome shotgun (WGS) entry which is preliminary data.</text>
</comment>
<keyword evidence="2" id="KW-1185">Reference proteome</keyword>
<proteinExistence type="predicted"/>
<gene>
    <name evidence="1" type="ORF">ACFSW6_15105</name>
</gene>
<name>A0ABW5UP69_9BURK</name>
<evidence type="ECO:0000313" key="2">
    <source>
        <dbReference type="Proteomes" id="UP001597463"/>
    </source>
</evidence>
<dbReference type="EMBL" id="JBHUMV010000007">
    <property type="protein sequence ID" value="MFD2755423.1"/>
    <property type="molecule type" value="Genomic_DNA"/>
</dbReference>
<dbReference type="RefSeq" id="WP_066482531.1">
    <property type="nucleotide sequence ID" value="NZ_BCNT01000018.1"/>
</dbReference>
<protein>
    <submittedName>
        <fullName evidence="1">Uncharacterized protein</fullName>
    </submittedName>
</protein>
<dbReference type="Proteomes" id="UP001597463">
    <property type="component" value="Unassembled WGS sequence"/>
</dbReference>
<sequence>MTDTSDRDALVRLAGEQALLSRDLRNLNADQQRDLLALRNLPTEMVLHADWHAKGTALLARLTGINTAGEKPCLCMSALSRLPFPFHPAFASNN</sequence>
<evidence type="ECO:0000313" key="1">
    <source>
        <dbReference type="EMBL" id="MFD2755423.1"/>
    </source>
</evidence>
<organism evidence="1 2">
    <name type="scientific">Comamonas terrae</name>
    <dbReference type="NCBI Taxonomy" id="673548"/>
    <lineage>
        <taxon>Bacteria</taxon>
        <taxon>Pseudomonadati</taxon>
        <taxon>Pseudomonadota</taxon>
        <taxon>Betaproteobacteria</taxon>
        <taxon>Burkholderiales</taxon>
        <taxon>Comamonadaceae</taxon>
        <taxon>Comamonas</taxon>
    </lineage>
</organism>